<dbReference type="EMBL" id="LR798343">
    <property type="protein sequence ID" value="CAB5225391.1"/>
    <property type="molecule type" value="Genomic_DNA"/>
</dbReference>
<name>A0A6J7X782_9CAUD</name>
<sequence length="600" mass="63848">MDLTAPDLPDIAPNELSAFISTRRPGLGEAMRTQVREGFSSTGAGSLGALNREAVGSMAAPELLAREDWEASGLSRPRLQWDERMTRGRAEAMAREYDEREYRRRLLEARDPGAAETALGFGAQLLGAIPSPENFLPFAGPAARGLRALGATRAADTLMAPGVGASALRGATDATIGTAAIMPLVLSVDARYGEEVTFGRVVGELAIGALIGTGFGTIGGLLSRGADTRLAPDTMAAVRTVDAAARDIAAGRPIVPPAEMALRAIEDAAARSAPAELRGVPLRELPTRADGGALSREEFAEEWARRVTGETDGARALSAIRAMERQQVAQDMEANRGGMSLVNWLIRTGGVRDDGGDVRTVMGGARRPGLLNNRGRSLDEAVRAAREAGFFDDLAAPMSARMEGAAPDPLAPRDLVDAIENELKGLGIRRQGISGPMAAPEARDVIASRYEGQRNADIDQAFDQYQDAFDSIMERAAIMEFDGGLSRRAAMERAIREASDDAFDWYREALDARQQAQRLMTAPPEAAMPMEMVRPETRAADAADPETEAAMAQVEALRAEGRLTAGDEAILRAGDEQAQQFEALSRGQEAAGACLLRNLA</sequence>
<reference evidence="2" key="1">
    <citation type="submission" date="2020-05" db="EMBL/GenBank/DDBJ databases">
        <authorList>
            <person name="Chiriac C."/>
            <person name="Salcher M."/>
            <person name="Ghai R."/>
            <person name="Kavagutti S V."/>
        </authorList>
    </citation>
    <scope>NUCLEOTIDE SEQUENCE</scope>
</reference>
<proteinExistence type="predicted"/>
<gene>
    <name evidence="1" type="ORF">UFOVP675_8</name>
    <name evidence="2" type="ORF">UFOVP747_22</name>
</gene>
<dbReference type="EMBL" id="LR796648">
    <property type="protein sequence ID" value="CAB4156980.1"/>
    <property type="molecule type" value="Genomic_DNA"/>
</dbReference>
<accession>A0A6J7X782</accession>
<evidence type="ECO:0000313" key="1">
    <source>
        <dbReference type="EMBL" id="CAB4156980.1"/>
    </source>
</evidence>
<organism evidence="2">
    <name type="scientific">uncultured Caudovirales phage</name>
    <dbReference type="NCBI Taxonomy" id="2100421"/>
    <lineage>
        <taxon>Viruses</taxon>
        <taxon>Duplodnaviria</taxon>
        <taxon>Heunggongvirae</taxon>
        <taxon>Uroviricota</taxon>
        <taxon>Caudoviricetes</taxon>
        <taxon>Peduoviridae</taxon>
        <taxon>Maltschvirus</taxon>
        <taxon>Maltschvirus maltsch</taxon>
    </lineage>
</organism>
<protein>
    <submittedName>
        <fullName evidence="2">Uncharacterized protein</fullName>
    </submittedName>
</protein>
<evidence type="ECO:0000313" key="2">
    <source>
        <dbReference type="EMBL" id="CAB5225391.1"/>
    </source>
</evidence>